<evidence type="ECO:0000313" key="1">
    <source>
        <dbReference type="EMBL" id="WVZ22548.1"/>
    </source>
</evidence>
<name>A0AAQ3SAN5_VIGMU</name>
<keyword evidence="2" id="KW-1185">Reference proteome</keyword>
<sequence length="146" mass="17024">MSYYSAYDNCSFPYNAQPQRFDLFCEPFSEHSLQQPPSYFQPYYEQPPWNHYDASEQEEFQSVHPWQTQFCDQRQERIPTSEIQGMTTQVAQLIVVVNYLTWKAKEENEATPLGALVAIEFQCFESQITSATASSTSQFYKDADQP</sequence>
<dbReference type="EMBL" id="CP144700">
    <property type="protein sequence ID" value="WVZ22548.1"/>
    <property type="molecule type" value="Genomic_DNA"/>
</dbReference>
<proteinExistence type="predicted"/>
<gene>
    <name evidence="1" type="ORF">V8G54_001092</name>
</gene>
<dbReference type="Proteomes" id="UP001374535">
    <property type="component" value="Chromosome 1"/>
</dbReference>
<accession>A0AAQ3SAN5</accession>
<dbReference type="AlphaFoldDB" id="A0AAQ3SAN5"/>
<organism evidence="1 2">
    <name type="scientific">Vigna mungo</name>
    <name type="common">Black gram</name>
    <name type="synonym">Phaseolus mungo</name>
    <dbReference type="NCBI Taxonomy" id="3915"/>
    <lineage>
        <taxon>Eukaryota</taxon>
        <taxon>Viridiplantae</taxon>
        <taxon>Streptophyta</taxon>
        <taxon>Embryophyta</taxon>
        <taxon>Tracheophyta</taxon>
        <taxon>Spermatophyta</taxon>
        <taxon>Magnoliopsida</taxon>
        <taxon>eudicotyledons</taxon>
        <taxon>Gunneridae</taxon>
        <taxon>Pentapetalae</taxon>
        <taxon>rosids</taxon>
        <taxon>fabids</taxon>
        <taxon>Fabales</taxon>
        <taxon>Fabaceae</taxon>
        <taxon>Papilionoideae</taxon>
        <taxon>50 kb inversion clade</taxon>
        <taxon>NPAAA clade</taxon>
        <taxon>indigoferoid/millettioid clade</taxon>
        <taxon>Phaseoleae</taxon>
        <taxon>Vigna</taxon>
    </lineage>
</organism>
<evidence type="ECO:0000313" key="2">
    <source>
        <dbReference type="Proteomes" id="UP001374535"/>
    </source>
</evidence>
<reference evidence="1 2" key="1">
    <citation type="journal article" date="2023" name="Life. Sci Alliance">
        <title>Evolutionary insights into 3D genome organization and epigenetic landscape of Vigna mungo.</title>
        <authorList>
            <person name="Junaid A."/>
            <person name="Singh B."/>
            <person name="Bhatia S."/>
        </authorList>
    </citation>
    <scope>NUCLEOTIDE SEQUENCE [LARGE SCALE GENOMIC DNA]</scope>
    <source>
        <strain evidence="1">Urdbean</strain>
    </source>
</reference>
<protein>
    <submittedName>
        <fullName evidence="1">Uncharacterized protein</fullName>
    </submittedName>
</protein>